<dbReference type="EMBL" id="ML996156">
    <property type="protein sequence ID" value="KAF2733777.1"/>
    <property type="molecule type" value="Genomic_DNA"/>
</dbReference>
<evidence type="ECO:0000256" key="2">
    <source>
        <dbReference type="ARBA" id="ARBA00022448"/>
    </source>
</evidence>
<feature type="transmembrane region" description="Helical" evidence="6">
    <location>
        <begin position="310"/>
        <end position="332"/>
    </location>
</feature>
<feature type="transmembrane region" description="Helical" evidence="6">
    <location>
        <begin position="59"/>
        <end position="81"/>
    </location>
</feature>
<dbReference type="Gene3D" id="1.20.1250.20">
    <property type="entry name" value="MFS general substrate transporter like domains"/>
    <property type="match status" value="1"/>
</dbReference>
<dbReference type="OrthoDB" id="5086884at2759"/>
<organism evidence="8 9">
    <name type="scientific">Polyplosphaeria fusca</name>
    <dbReference type="NCBI Taxonomy" id="682080"/>
    <lineage>
        <taxon>Eukaryota</taxon>
        <taxon>Fungi</taxon>
        <taxon>Dikarya</taxon>
        <taxon>Ascomycota</taxon>
        <taxon>Pezizomycotina</taxon>
        <taxon>Dothideomycetes</taxon>
        <taxon>Pleosporomycetidae</taxon>
        <taxon>Pleosporales</taxon>
        <taxon>Tetraplosphaeriaceae</taxon>
        <taxon>Polyplosphaeria</taxon>
    </lineage>
</organism>
<proteinExistence type="predicted"/>
<feature type="transmembrane region" description="Helical" evidence="6">
    <location>
        <begin position="148"/>
        <end position="170"/>
    </location>
</feature>
<evidence type="ECO:0000256" key="6">
    <source>
        <dbReference type="SAM" id="Phobius"/>
    </source>
</evidence>
<dbReference type="Proteomes" id="UP000799444">
    <property type="component" value="Unassembled WGS sequence"/>
</dbReference>
<dbReference type="AlphaFoldDB" id="A0A9P4QZ05"/>
<dbReference type="PROSITE" id="PS50850">
    <property type="entry name" value="MFS"/>
    <property type="match status" value="1"/>
</dbReference>
<evidence type="ECO:0000256" key="5">
    <source>
        <dbReference type="ARBA" id="ARBA00023136"/>
    </source>
</evidence>
<gene>
    <name evidence="8" type="ORF">EJ04DRAFT_494589</name>
</gene>
<protein>
    <submittedName>
        <fullName evidence="8">MFS general substrate transporter</fullName>
    </submittedName>
</protein>
<dbReference type="InterPro" id="IPR020846">
    <property type="entry name" value="MFS_dom"/>
</dbReference>
<reference evidence="8" key="1">
    <citation type="journal article" date="2020" name="Stud. Mycol.">
        <title>101 Dothideomycetes genomes: a test case for predicting lifestyles and emergence of pathogens.</title>
        <authorList>
            <person name="Haridas S."/>
            <person name="Albert R."/>
            <person name="Binder M."/>
            <person name="Bloem J."/>
            <person name="Labutti K."/>
            <person name="Salamov A."/>
            <person name="Andreopoulos B."/>
            <person name="Baker S."/>
            <person name="Barry K."/>
            <person name="Bills G."/>
            <person name="Bluhm B."/>
            <person name="Cannon C."/>
            <person name="Castanera R."/>
            <person name="Culley D."/>
            <person name="Daum C."/>
            <person name="Ezra D."/>
            <person name="Gonzalez J."/>
            <person name="Henrissat B."/>
            <person name="Kuo A."/>
            <person name="Liang C."/>
            <person name="Lipzen A."/>
            <person name="Lutzoni F."/>
            <person name="Magnuson J."/>
            <person name="Mondo S."/>
            <person name="Nolan M."/>
            <person name="Ohm R."/>
            <person name="Pangilinan J."/>
            <person name="Park H.-J."/>
            <person name="Ramirez L."/>
            <person name="Alfaro M."/>
            <person name="Sun H."/>
            <person name="Tritt A."/>
            <person name="Yoshinaga Y."/>
            <person name="Zwiers L.-H."/>
            <person name="Turgeon B."/>
            <person name="Goodwin S."/>
            <person name="Spatafora J."/>
            <person name="Crous P."/>
            <person name="Grigoriev I."/>
        </authorList>
    </citation>
    <scope>NUCLEOTIDE SEQUENCE</scope>
    <source>
        <strain evidence="8">CBS 125425</strain>
    </source>
</reference>
<dbReference type="InterPro" id="IPR036259">
    <property type="entry name" value="MFS_trans_sf"/>
</dbReference>
<dbReference type="PANTHER" id="PTHR23506:SF23">
    <property type="entry name" value="GH10249P"/>
    <property type="match status" value="1"/>
</dbReference>
<evidence type="ECO:0000313" key="8">
    <source>
        <dbReference type="EMBL" id="KAF2733777.1"/>
    </source>
</evidence>
<keyword evidence="3 6" id="KW-0812">Transmembrane</keyword>
<keyword evidence="2" id="KW-0813">Transport</keyword>
<comment type="caution">
    <text evidence="8">The sequence shown here is derived from an EMBL/GenBank/DDBJ whole genome shotgun (WGS) entry which is preliminary data.</text>
</comment>
<evidence type="ECO:0000313" key="9">
    <source>
        <dbReference type="Proteomes" id="UP000799444"/>
    </source>
</evidence>
<comment type="subcellular location">
    <subcellularLocation>
        <location evidence="1">Membrane</location>
        <topology evidence="1">Multi-pass membrane protein</topology>
    </subcellularLocation>
</comment>
<dbReference type="PANTHER" id="PTHR23506">
    <property type="entry name" value="GH10249P"/>
    <property type="match status" value="1"/>
</dbReference>
<dbReference type="InterPro" id="IPR011701">
    <property type="entry name" value="MFS"/>
</dbReference>
<sequence>MTLSAQVAAVRSSKHFILFTICTATFSDGFIYGIVAPVIPFILKDQNMVHESKMQISTSVLIAAFALADFFGAPLCAWYVDRSKSRRVPWYFGITLITFGTVLFGLSNSFGMMLASRILQGLSSSILYTVGLAVLVDTIEKDEVGQWMGTAMSCNNIGIIISPLIGGLVYDKAGKMAVFAIMIGLGVFDIGLRVLMKEKPRKIYGAGPVETNTEKCDDQPPPPYQETALRLEPLMNSTPPSTSSSATTSKVVSKVEVSEVSTTSTRLHGVLALIRSPRLLAALYGCFINECIVASLCAVLPLFVNATFDWTALQAGLLFLTIAIPALAGPLAGALSDKFGAKWVAVAGFLLTTPPLLLLRLVDHNSKEQMILLCGLLTLAGSTIIFFLSPLGAECTFVADEQSEKSQCDMFASSFSLMNCSLAAAGILGPLAAGGLQEIYGWDVTTIALGVLCFSGAIPCVLFTATANRQRIDS</sequence>
<dbReference type="CDD" id="cd17325">
    <property type="entry name" value="MFS_MdtG_SLC18_like"/>
    <property type="match status" value="1"/>
</dbReference>
<dbReference type="GO" id="GO:0016020">
    <property type="term" value="C:membrane"/>
    <property type="evidence" value="ECO:0007669"/>
    <property type="project" value="UniProtKB-SubCell"/>
</dbReference>
<feature type="transmembrane region" description="Helical" evidence="6">
    <location>
        <begin position="339"/>
        <end position="358"/>
    </location>
</feature>
<feature type="transmembrane region" description="Helical" evidence="6">
    <location>
        <begin position="118"/>
        <end position="136"/>
    </location>
</feature>
<evidence type="ECO:0000256" key="4">
    <source>
        <dbReference type="ARBA" id="ARBA00022989"/>
    </source>
</evidence>
<keyword evidence="9" id="KW-1185">Reference proteome</keyword>
<feature type="domain" description="Major facilitator superfamily (MFS) profile" evidence="7">
    <location>
        <begin position="17"/>
        <end position="468"/>
    </location>
</feature>
<dbReference type="Pfam" id="PF07690">
    <property type="entry name" value="MFS_1"/>
    <property type="match status" value="1"/>
</dbReference>
<dbReference type="SUPFAM" id="SSF103473">
    <property type="entry name" value="MFS general substrate transporter"/>
    <property type="match status" value="1"/>
</dbReference>
<evidence type="ECO:0000259" key="7">
    <source>
        <dbReference type="PROSITE" id="PS50850"/>
    </source>
</evidence>
<dbReference type="InterPro" id="IPR050930">
    <property type="entry name" value="MFS_Vesicular_Transporter"/>
</dbReference>
<feature type="transmembrane region" description="Helical" evidence="6">
    <location>
        <begin position="176"/>
        <end position="195"/>
    </location>
</feature>
<dbReference type="GO" id="GO:0022857">
    <property type="term" value="F:transmembrane transporter activity"/>
    <property type="evidence" value="ECO:0007669"/>
    <property type="project" value="InterPro"/>
</dbReference>
<keyword evidence="5 6" id="KW-0472">Membrane</keyword>
<evidence type="ECO:0000256" key="3">
    <source>
        <dbReference type="ARBA" id="ARBA00022692"/>
    </source>
</evidence>
<feature type="transmembrane region" description="Helical" evidence="6">
    <location>
        <begin position="439"/>
        <end position="465"/>
    </location>
</feature>
<feature type="transmembrane region" description="Helical" evidence="6">
    <location>
        <begin position="16"/>
        <end position="39"/>
    </location>
</feature>
<evidence type="ECO:0000256" key="1">
    <source>
        <dbReference type="ARBA" id="ARBA00004141"/>
    </source>
</evidence>
<feature type="transmembrane region" description="Helical" evidence="6">
    <location>
        <begin position="281"/>
        <end position="304"/>
    </location>
</feature>
<feature type="non-terminal residue" evidence="8">
    <location>
        <position position="474"/>
    </location>
</feature>
<feature type="transmembrane region" description="Helical" evidence="6">
    <location>
        <begin position="88"/>
        <end position="106"/>
    </location>
</feature>
<name>A0A9P4QZ05_9PLEO</name>
<feature type="transmembrane region" description="Helical" evidence="6">
    <location>
        <begin position="370"/>
        <end position="389"/>
    </location>
</feature>
<feature type="transmembrane region" description="Helical" evidence="6">
    <location>
        <begin position="410"/>
        <end position="433"/>
    </location>
</feature>
<keyword evidence="4 6" id="KW-1133">Transmembrane helix</keyword>
<accession>A0A9P4QZ05</accession>